<gene>
    <name evidence="8" type="ORF">KFE25_006748</name>
</gene>
<feature type="transmembrane region" description="Helical" evidence="6">
    <location>
        <begin position="371"/>
        <end position="392"/>
    </location>
</feature>
<feature type="transmembrane region" description="Helical" evidence="6">
    <location>
        <begin position="108"/>
        <end position="129"/>
    </location>
</feature>
<dbReference type="InterPro" id="IPR036259">
    <property type="entry name" value="MFS_trans_sf"/>
</dbReference>
<feature type="transmembrane region" description="Helical" evidence="6">
    <location>
        <begin position="150"/>
        <end position="174"/>
    </location>
</feature>
<dbReference type="InterPro" id="IPR011701">
    <property type="entry name" value="MFS"/>
</dbReference>
<dbReference type="EMBL" id="JAGTXO010000005">
    <property type="protein sequence ID" value="KAG8467696.1"/>
    <property type="molecule type" value="Genomic_DNA"/>
</dbReference>
<feature type="transmembrane region" description="Helical" evidence="6">
    <location>
        <begin position="180"/>
        <end position="199"/>
    </location>
</feature>
<sequence>MAPPRLPPSPLLVKLAASVGFLADAYDLFVINIATTILRSVYPAAPPWSEPLVKSAILLGTIAGQVGLGAAGDRLGRRAAFLVSMGVCIVCSTLSGVAVRRIGTDASVFGALAACRLLLGVGIGGEYPLSAAIVAEATAEAAAGGQSRALATVFSMQGLGNCAAPLLAWALLAAGVPLDLAWRLVLCAGALPFVATMPLRLRLSDSLEYAAAKKRLRPAAEWASEIWRAHRAALAGTAGSWFLFDIVFYGNGLFQADFVQLLRPADEVGTRDGLVATARVSLLISLLGLPGYWAAVALARDDMRSQRNVQALGFGACALIYAVMARWFAQVRASPPLFVLLYGSSFFFSNCGPNTTTFILPACYFPAKHRAVCHGLSAAAGKLGALVAALVFRPCVVRFGPAAVFAACAVVSASGLCFTWALVPTAPCAPDSLDASGLAEALTSPTADDGHAADEADDRAGAYEPGEPAEALLHDAVAGAAIADVRRATPADGDHSGSETVAQVNDI</sequence>
<evidence type="ECO:0000256" key="4">
    <source>
        <dbReference type="ARBA" id="ARBA00023136"/>
    </source>
</evidence>
<dbReference type="Gene3D" id="1.20.1250.20">
    <property type="entry name" value="MFS general substrate transporter like domains"/>
    <property type="match status" value="1"/>
</dbReference>
<feature type="transmembrane region" description="Helical" evidence="6">
    <location>
        <begin position="404"/>
        <end position="423"/>
    </location>
</feature>
<evidence type="ECO:0000256" key="3">
    <source>
        <dbReference type="ARBA" id="ARBA00022989"/>
    </source>
</evidence>
<evidence type="ECO:0000259" key="7">
    <source>
        <dbReference type="PROSITE" id="PS50850"/>
    </source>
</evidence>
<keyword evidence="2 6" id="KW-0812">Transmembrane</keyword>
<evidence type="ECO:0000256" key="6">
    <source>
        <dbReference type="SAM" id="Phobius"/>
    </source>
</evidence>
<evidence type="ECO:0000256" key="5">
    <source>
        <dbReference type="SAM" id="MobiDB-lite"/>
    </source>
</evidence>
<keyword evidence="9" id="KW-1185">Reference proteome</keyword>
<feature type="transmembrane region" description="Helical" evidence="6">
    <location>
        <begin position="79"/>
        <end position="102"/>
    </location>
</feature>
<comment type="caution">
    <text evidence="8">The sequence shown here is derived from an EMBL/GenBank/DDBJ whole genome shotgun (WGS) entry which is preliminary data.</text>
</comment>
<feature type="domain" description="Major facilitator superfamily (MFS) profile" evidence="7">
    <location>
        <begin position="13"/>
        <end position="427"/>
    </location>
</feature>
<evidence type="ECO:0000256" key="2">
    <source>
        <dbReference type="ARBA" id="ARBA00022692"/>
    </source>
</evidence>
<dbReference type="GO" id="GO:0016020">
    <property type="term" value="C:membrane"/>
    <property type="evidence" value="ECO:0007669"/>
    <property type="project" value="UniProtKB-SubCell"/>
</dbReference>
<protein>
    <recommendedName>
        <fullName evidence="7">Major facilitator superfamily (MFS) profile domain-containing protein</fullName>
    </recommendedName>
</protein>
<feature type="region of interest" description="Disordered" evidence="5">
    <location>
        <begin position="444"/>
        <end position="463"/>
    </location>
</feature>
<accession>A0A8J5XF59</accession>
<feature type="transmembrane region" description="Helical" evidence="6">
    <location>
        <begin position="341"/>
        <end position="364"/>
    </location>
</feature>
<feature type="transmembrane region" description="Helical" evidence="6">
    <location>
        <begin position="274"/>
        <end position="299"/>
    </location>
</feature>
<feature type="transmembrane region" description="Helical" evidence="6">
    <location>
        <begin position="232"/>
        <end position="254"/>
    </location>
</feature>
<keyword evidence="4 6" id="KW-0472">Membrane</keyword>
<proteinExistence type="predicted"/>
<dbReference type="Proteomes" id="UP000751190">
    <property type="component" value="Unassembled WGS sequence"/>
</dbReference>
<dbReference type="OMA" id="DKMWRVV"/>
<evidence type="ECO:0000313" key="8">
    <source>
        <dbReference type="EMBL" id="KAG8467696.1"/>
    </source>
</evidence>
<feature type="compositionally biased region" description="Basic and acidic residues" evidence="5">
    <location>
        <begin position="448"/>
        <end position="461"/>
    </location>
</feature>
<dbReference type="Pfam" id="PF07690">
    <property type="entry name" value="MFS_1"/>
    <property type="match status" value="1"/>
</dbReference>
<evidence type="ECO:0000256" key="1">
    <source>
        <dbReference type="ARBA" id="ARBA00004141"/>
    </source>
</evidence>
<dbReference type="SUPFAM" id="SSF103473">
    <property type="entry name" value="MFS general substrate transporter"/>
    <property type="match status" value="1"/>
</dbReference>
<dbReference type="PROSITE" id="PS50850">
    <property type="entry name" value="MFS"/>
    <property type="match status" value="1"/>
</dbReference>
<dbReference type="OrthoDB" id="433512at2759"/>
<evidence type="ECO:0000313" key="9">
    <source>
        <dbReference type="Proteomes" id="UP000751190"/>
    </source>
</evidence>
<comment type="subcellular location">
    <subcellularLocation>
        <location evidence="1">Membrane</location>
        <topology evidence="1">Multi-pass membrane protein</topology>
    </subcellularLocation>
</comment>
<feature type="transmembrane region" description="Helical" evidence="6">
    <location>
        <begin position="311"/>
        <end position="329"/>
    </location>
</feature>
<name>A0A8J5XF59_DIALT</name>
<dbReference type="InterPro" id="IPR020846">
    <property type="entry name" value="MFS_dom"/>
</dbReference>
<dbReference type="AlphaFoldDB" id="A0A8J5XF59"/>
<dbReference type="GO" id="GO:0022857">
    <property type="term" value="F:transmembrane transporter activity"/>
    <property type="evidence" value="ECO:0007669"/>
    <property type="project" value="InterPro"/>
</dbReference>
<reference evidence="8" key="1">
    <citation type="submission" date="2021-05" db="EMBL/GenBank/DDBJ databases">
        <title>The genome of the haptophyte Pavlova lutheri (Diacronema luteri, Pavlovales) - a model for lipid biosynthesis in eukaryotic algae.</title>
        <authorList>
            <person name="Hulatt C.J."/>
            <person name="Posewitz M.C."/>
        </authorList>
    </citation>
    <scope>NUCLEOTIDE SEQUENCE</scope>
    <source>
        <strain evidence="8">NIVA-4/92</strain>
    </source>
</reference>
<organism evidence="8 9">
    <name type="scientific">Diacronema lutheri</name>
    <name type="common">Unicellular marine alga</name>
    <name type="synonym">Monochrysis lutheri</name>
    <dbReference type="NCBI Taxonomy" id="2081491"/>
    <lineage>
        <taxon>Eukaryota</taxon>
        <taxon>Haptista</taxon>
        <taxon>Haptophyta</taxon>
        <taxon>Pavlovophyceae</taxon>
        <taxon>Pavlovales</taxon>
        <taxon>Pavlovaceae</taxon>
        <taxon>Diacronema</taxon>
    </lineage>
</organism>
<feature type="transmembrane region" description="Helical" evidence="6">
    <location>
        <begin position="12"/>
        <end position="35"/>
    </location>
</feature>
<dbReference type="PANTHER" id="PTHR24064">
    <property type="entry name" value="SOLUTE CARRIER FAMILY 22 MEMBER"/>
    <property type="match status" value="1"/>
</dbReference>
<keyword evidence="3 6" id="KW-1133">Transmembrane helix</keyword>